<proteinExistence type="predicted"/>
<dbReference type="GO" id="GO:0045893">
    <property type="term" value="P:positive regulation of DNA-templated transcription"/>
    <property type="evidence" value="ECO:0007669"/>
    <property type="project" value="TreeGrafter"/>
</dbReference>
<gene>
    <name evidence="2" type="ORF">CXB51_025129</name>
</gene>
<dbReference type="GO" id="GO:0003700">
    <property type="term" value="F:DNA-binding transcription factor activity"/>
    <property type="evidence" value="ECO:0007669"/>
    <property type="project" value="InterPro"/>
</dbReference>
<dbReference type="OrthoDB" id="1913243at2759"/>
<dbReference type="Pfam" id="PF05142">
    <property type="entry name" value="DUF702"/>
    <property type="match status" value="1"/>
</dbReference>
<comment type="caution">
    <text evidence="2">The sequence shown here is derived from an EMBL/GenBank/DDBJ whole genome shotgun (WGS) entry which is preliminary data.</text>
</comment>
<feature type="region of interest" description="Disordered" evidence="1">
    <location>
        <begin position="194"/>
        <end position="219"/>
    </location>
</feature>
<dbReference type="GO" id="GO:0003677">
    <property type="term" value="F:DNA binding"/>
    <property type="evidence" value="ECO:0007669"/>
    <property type="project" value="TreeGrafter"/>
</dbReference>
<accession>A0A8J5YQV2</accession>
<dbReference type="Proteomes" id="UP000701853">
    <property type="component" value="Chromosome 10"/>
</dbReference>
<protein>
    <submittedName>
        <fullName evidence="2">Uncharacterized protein</fullName>
    </submittedName>
</protein>
<evidence type="ECO:0000313" key="3">
    <source>
        <dbReference type="Proteomes" id="UP000701853"/>
    </source>
</evidence>
<sequence>MLGLHNIFLIAPPPQENQQQQAPPPPPPPPQPQPFNQNYNLTDTNLWTSKRSTAQESIPVFQKKDGALNNVEEDDDDESGAAGGCFKSTWVPAARRKDRKVLVIGDDDGGGNGGWSSGSSSCGDSGFKESLPVRVQAPAVFRCIQVTAISDGESEIAYQATVNISGHVFKGFLYDHGADVKNEFPCISKVVFESSSSGRDRDSSSPVVDPANTIAASGD</sequence>
<dbReference type="InterPro" id="IPR006511">
    <property type="entry name" value="SHI_C"/>
</dbReference>
<dbReference type="PANTHER" id="PTHR31604:SF28">
    <property type="entry name" value="PROTEIN SHI RELATED SEQUENCE 6"/>
    <property type="match status" value="1"/>
</dbReference>
<keyword evidence="3" id="KW-1185">Reference proteome</keyword>
<evidence type="ECO:0000256" key="1">
    <source>
        <dbReference type="SAM" id="MobiDB-lite"/>
    </source>
</evidence>
<reference evidence="2 3" key="1">
    <citation type="journal article" date="2021" name="bioRxiv">
        <title>The Gossypium anomalum genome as a resource for cotton improvement and evolutionary analysis of hybrid incompatibility.</title>
        <authorList>
            <person name="Grover C.E."/>
            <person name="Yuan D."/>
            <person name="Arick M.A."/>
            <person name="Miller E.R."/>
            <person name="Hu G."/>
            <person name="Peterson D.G."/>
            <person name="Wendel J.F."/>
            <person name="Udall J.A."/>
        </authorList>
    </citation>
    <scope>NUCLEOTIDE SEQUENCE [LARGE SCALE GENOMIC DNA]</scope>
    <source>
        <strain evidence="2">JFW-Udall</strain>
        <tissue evidence="2">Leaf</tissue>
    </source>
</reference>
<feature type="compositionally biased region" description="Polar residues" evidence="1">
    <location>
        <begin position="39"/>
        <end position="56"/>
    </location>
</feature>
<feature type="compositionally biased region" description="Pro residues" evidence="1">
    <location>
        <begin position="22"/>
        <end position="33"/>
    </location>
</feature>
<dbReference type="InterPro" id="IPR007818">
    <property type="entry name" value="SHI"/>
</dbReference>
<name>A0A8J5YQV2_9ROSI</name>
<dbReference type="AlphaFoldDB" id="A0A8J5YQV2"/>
<organism evidence="2 3">
    <name type="scientific">Gossypium anomalum</name>
    <dbReference type="NCBI Taxonomy" id="47600"/>
    <lineage>
        <taxon>Eukaryota</taxon>
        <taxon>Viridiplantae</taxon>
        <taxon>Streptophyta</taxon>
        <taxon>Embryophyta</taxon>
        <taxon>Tracheophyta</taxon>
        <taxon>Spermatophyta</taxon>
        <taxon>Magnoliopsida</taxon>
        <taxon>eudicotyledons</taxon>
        <taxon>Gunneridae</taxon>
        <taxon>Pentapetalae</taxon>
        <taxon>rosids</taxon>
        <taxon>malvids</taxon>
        <taxon>Malvales</taxon>
        <taxon>Malvaceae</taxon>
        <taxon>Malvoideae</taxon>
        <taxon>Gossypium</taxon>
    </lineage>
</organism>
<dbReference type="EMBL" id="JAHUZN010000010">
    <property type="protein sequence ID" value="KAG8480745.1"/>
    <property type="molecule type" value="Genomic_DNA"/>
</dbReference>
<evidence type="ECO:0000313" key="2">
    <source>
        <dbReference type="EMBL" id="KAG8480745.1"/>
    </source>
</evidence>
<dbReference type="NCBIfam" id="TIGR01624">
    <property type="entry name" value="LRP1_Cterm"/>
    <property type="match status" value="1"/>
</dbReference>
<dbReference type="PANTHER" id="PTHR31604">
    <property type="entry name" value="PROTEIN LATERAL ROOT PRIMORDIUM 1"/>
    <property type="match status" value="1"/>
</dbReference>
<feature type="region of interest" description="Disordered" evidence="1">
    <location>
        <begin position="8"/>
        <end position="85"/>
    </location>
</feature>
<dbReference type="GO" id="GO:0005634">
    <property type="term" value="C:nucleus"/>
    <property type="evidence" value="ECO:0007669"/>
    <property type="project" value="TreeGrafter"/>
</dbReference>